<evidence type="ECO:0000256" key="3">
    <source>
        <dbReference type="SAM" id="MobiDB-lite"/>
    </source>
</evidence>
<dbReference type="PRINTS" id="PR00313">
    <property type="entry name" value="CABNDNGRPT"/>
</dbReference>
<feature type="region of interest" description="Disordered" evidence="3">
    <location>
        <begin position="190"/>
        <end position="221"/>
    </location>
</feature>
<reference evidence="5" key="1">
    <citation type="journal article" date="2019" name="Int. J. Syst. Evol. Microbiol.">
        <title>The Global Catalogue of Microorganisms (GCM) 10K type strain sequencing project: providing services to taxonomists for standard genome sequencing and annotation.</title>
        <authorList>
            <consortium name="The Broad Institute Genomics Platform"/>
            <consortium name="The Broad Institute Genome Sequencing Center for Infectious Disease"/>
            <person name="Wu L."/>
            <person name="Ma J."/>
        </authorList>
    </citation>
    <scope>NUCLEOTIDE SEQUENCE [LARGE SCALE GENOMIC DNA]</scope>
    <source>
        <strain evidence="5">KACC 11588</strain>
    </source>
</reference>
<dbReference type="InterPro" id="IPR011049">
    <property type="entry name" value="Serralysin-like_metalloprot_C"/>
</dbReference>
<evidence type="ECO:0000313" key="5">
    <source>
        <dbReference type="Proteomes" id="UP001596056"/>
    </source>
</evidence>
<name>A0ABW0SDI2_9RHOB</name>
<dbReference type="InterPro" id="IPR001343">
    <property type="entry name" value="Hemolysn_Ca-bd"/>
</dbReference>
<dbReference type="SUPFAM" id="SSF51120">
    <property type="entry name" value="beta-Roll"/>
    <property type="match status" value="2"/>
</dbReference>
<comment type="subcellular location">
    <subcellularLocation>
        <location evidence="1">Secreted</location>
    </subcellularLocation>
</comment>
<dbReference type="InterPro" id="IPR050557">
    <property type="entry name" value="RTX_toxin/Mannuronan_C5-epim"/>
</dbReference>
<evidence type="ECO:0000256" key="1">
    <source>
        <dbReference type="ARBA" id="ARBA00004613"/>
    </source>
</evidence>
<evidence type="ECO:0000256" key="2">
    <source>
        <dbReference type="ARBA" id="ARBA00022525"/>
    </source>
</evidence>
<dbReference type="EMBL" id="JBHSNA010000009">
    <property type="protein sequence ID" value="MFC5566981.1"/>
    <property type="molecule type" value="Genomic_DNA"/>
</dbReference>
<dbReference type="Gene3D" id="2.150.10.10">
    <property type="entry name" value="Serralysin-like metalloprotease, C-terminal"/>
    <property type="match status" value="1"/>
</dbReference>
<dbReference type="PANTHER" id="PTHR38340:SF1">
    <property type="entry name" value="S-LAYER PROTEIN"/>
    <property type="match status" value="1"/>
</dbReference>
<accession>A0ABW0SDI2</accession>
<organism evidence="4 5">
    <name type="scientific">Rubellimicrobium aerolatum</name>
    <dbReference type="NCBI Taxonomy" id="490979"/>
    <lineage>
        <taxon>Bacteria</taxon>
        <taxon>Pseudomonadati</taxon>
        <taxon>Pseudomonadota</taxon>
        <taxon>Alphaproteobacteria</taxon>
        <taxon>Rhodobacterales</taxon>
        <taxon>Roseobacteraceae</taxon>
        <taxon>Rubellimicrobium</taxon>
    </lineage>
</organism>
<keyword evidence="2" id="KW-0964">Secreted</keyword>
<proteinExistence type="predicted"/>
<comment type="caution">
    <text evidence="4">The sequence shown here is derived from an EMBL/GenBank/DDBJ whole genome shotgun (WGS) entry which is preliminary data.</text>
</comment>
<dbReference type="Gene3D" id="2.60.120.380">
    <property type="match status" value="1"/>
</dbReference>
<dbReference type="Pfam" id="PF00353">
    <property type="entry name" value="HemolysinCabind"/>
    <property type="match status" value="2"/>
</dbReference>
<dbReference type="PANTHER" id="PTHR38340">
    <property type="entry name" value="S-LAYER PROTEIN"/>
    <property type="match status" value="1"/>
</dbReference>
<dbReference type="PROSITE" id="PS00330">
    <property type="entry name" value="HEMOLYSIN_CALCIUM"/>
    <property type="match status" value="4"/>
</dbReference>
<dbReference type="RefSeq" id="WP_209839624.1">
    <property type="nucleotide sequence ID" value="NZ_JAGGJP010000005.1"/>
</dbReference>
<dbReference type="Proteomes" id="UP001596056">
    <property type="component" value="Unassembled WGS sequence"/>
</dbReference>
<evidence type="ECO:0000313" key="4">
    <source>
        <dbReference type="EMBL" id="MFC5566981.1"/>
    </source>
</evidence>
<dbReference type="InterPro" id="IPR018511">
    <property type="entry name" value="Hemolysin-typ_Ca-bd_CS"/>
</dbReference>
<gene>
    <name evidence="4" type="ORF">ACFPOC_11220</name>
</gene>
<sequence length="400" mass="41696">MPTSFSLSSNVLPDASLLSRAIFTTGSGGGVDNPSWDSIAAVDQAIEVPGDVDLFGLSLVAGQEYLFDIDGRAGGLGSIDLEIDLIDSQGRRVASDDNNGIFGLSQDPYLVFQPDVSGIHYVAVHQAANDYLSGQFSFAQVNGGTGTYSLNVSTPDLPFLQSLGSRSDERDFSNSSQRVLALGGNDELDMNGGNDIAHGGSGNDRIEGGSGSDELFGSSGNDRLFGQGGRDMLIGGSGRDSLYGGTSGDDLNGGSRDDLLLGESGNDTLWGEAGSDRLFGGGGDDVLRGGSGVDTLYGGGGDDIFHFLRGEGPASSRSAQDRILDFEQGDRIDLTDLYASGELEWRGTRAFTEAFQVRAAVLDNGLIDVRVNLDGDAASELEVLIDIADGSSLGRSDFLL</sequence>
<protein>
    <submittedName>
        <fullName evidence="4">Calcium-binding protein</fullName>
    </submittedName>
</protein>
<keyword evidence="5" id="KW-1185">Reference proteome</keyword>